<evidence type="ECO:0000256" key="10">
    <source>
        <dbReference type="RuleBase" id="RU364103"/>
    </source>
</evidence>
<dbReference type="GO" id="GO:0006824">
    <property type="term" value="P:cobalt ion transport"/>
    <property type="evidence" value="ECO:0007669"/>
    <property type="project" value="InterPro"/>
</dbReference>
<dbReference type="Gene3D" id="3.40.50.300">
    <property type="entry name" value="P-loop containing nucleotide triphosphate hydrolases"/>
    <property type="match status" value="1"/>
</dbReference>
<gene>
    <name evidence="12" type="primary">cbiO</name>
    <name evidence="12" type="ORF">CPPEL_07650</name>
</gene>
<dbReference type="InterPro" id="IPR027417">
    <property type="entry name" value="P-loop_NTPase"/>
</dbReference>
<reference evidence="12 13" key="1">
    <citation type="submission" date="2018-11" db="EMBL/GenBank/DDBJ databases">
        <authorList>
            <person name="Kleinhagauer T."/>
            <person name="Glaeser S.P."/>
            <person name="Spergser J."/>
            <person name="Ruckert C."/>
            <person name="Kaempfer P."/>
            <person name="Busse H.-J."/>
        </authorList>
    </citation>
    <scope>NUCLEOTIDE SEQUENCE [LARGE SCALE GENOMIC DNA]</scope>
    <source>
        <strain evidence="12 13">812CH</strain>
    </source>
</reference>
<comment type="function">
    <text evidence="9">Probably part of an ABC transporter complex. Responsible for energy coupling to the transport system.</text>
</comment>
<comment type="function">
    <text evidence="10">Part of an ABC transporter complex. Responsible for energy coupling to the transport system.</text>
</comment>
<evidence type="ECO:0000256" key="6">
    <source>
        <dbReference type="ARBA" id="ARBA00022840"/>
    </source>
</evidence>
<dbReference type="PROSITE" id="PS50893">
    <property type="entry name" value="ABC_TRANSPORTER_2"/>
    <property type="match status" value="1"/>
</dbReference>
<dbReference type="GO" id="GO:0043190">
    <property type="term" value="C:ATP-binding cassette (ABC) transporter complex"/>
    <property type="evidence" value="ECO:0007669"/>
    <property type="project" value="TreeGrafter"/>
</dbReference>
<dbReference type="KEGG" id="cpso:CPPEL_07650"/>
<protein>
    <recommendedName>
        <fullName evidence="10">ABC transporter ATP-binding protein</fullName>
    </recommendedName>
</protein>
<evidence type="ECO:0000256" key="7">
    <source>
        <dbReference type="ARBA" id="ARBA00022967"/>
    </source>
</evidence>
<keyword evidence="7" id="KW-1278">Translocase</keyword>
<keyword evidence="13" id="KW-1185">Reference proteome</keyword>
<keyword evidence="12" id="KW-0378">Hydrolase</keyword>
<name>A0A3G6IY96_9CORY</name>
<keyword evidence="6 10" id="KW-0067">ATP-binding</keyword>
<dbReference type="GO" id="GO:0005524">
    <property type="term" value="F:ATP binding"/>
    <property type="evidence" value="ECO:0007669"/>
    <property type="project" value="UniProtKB-UniRule"/>
</dbReference>
<evidence type="ECO:0000256" key="5">
    <source>
        <dbReference type="ARBA" id="ARBA00022741"/>
    </source>
</evidence>
<dbReference type="InterPro" id="IPR050095">
    <property type="entry name" value="ECF_ABC_transporter_ATP-bd"/>
</dbReference>
<evidence type="ECO:0000256" key="2">
    <source>
        <dbReference type="ARBA" id="ARBA00005417"/>
    </source>
</evidence>
<keyword evidence="4 10" id="KW-1003">Cell membrane</keyword>
<dbReference type="SMART" id="SM00382">
    <property type="entry name" value="AAA"/>
    <property type="match status" value="1"/>
</dbReference>
<evidence type="ECO:0000256" key="3">
    <source>
        <dbReference type="ARBA" id="ARBA00022448"/>
    </source>
</evidence>
<dbReference type="GO" id="GO:0042626">
    <property type="term" value="F:ATPase-coupled transmembrane transporter activity"/>
    <property type="evidence" value="ECO:0007669"/>
    <property type="project" value="TreeGrafter"/>
</dbReference>
<evidence type="ECO:0000259" key="11">
    <source>
        <dbReference type="PROSITE" id="PS50893"/>
    </source>
</evidence>
<evidence type="ECO:0000256" key="8">
    <source>
        <dbReference type="ARBA" id="ARBA00023136"/>
    </source>
</evidence>
<dbReference type="PANTHER" id="PTHR43553:SF24">
    <property type="entry name" value="ENERGY-COUPLING FACTOR TRANSPORTER ATP-BINDING PROTEIN ECFA1"/>
    <property type="match status" value="1"/>
</dbReference>
<dbReference type="PROSITE" id="PS00211">
    <property type="entry name" value="ABC_TRANSPORTER_1"/>
    <property type="match status" value="1"/>
</dbReference>
<proteinExistence type="inferred from homology"/>
<dbReference type="InterPro" id="IPR017871">
    <property type="entry name" value="ABC_transporter-like_CS"/>
</dbReference>
<sequence length="260" mass="28131">MNPMLSASSVSFHREQRQILQEVSLEIHPGERVGLLGANGVGKSTLMRILAGAWKPSAGTVLVDASEVTYDRKGRDRVRSRVQMVLQEPDDQIFATSVAADVSYGPINLGLSEAVVRERVDEALEATGISHLREQVPHQLSFGQRKRVALAGALAMHPGVLLLDEPTAGLDPSGTRQLLEVLERRSASGTALLFSTHDVNVAALLAQRLIVLVKGKAYQGDISMLKDEAFVQAAGLELPWAPLVSDVLGRNIETPRDLLH</sequence>
<keyword evidence="5 10" id="KW-0547">Nucleotide-binding</keyword>
<dbReference type="RefSeq" id="WP_245990416.1">
    <property type="nucleotide sequence ID" value="NZ_CP033898.1"/>
</dbReference>
<evidence type="ECO:0000256" key="4">
    <source>
        <dbReference type="ARBA" id="ARBA00022475"/>
    </source>
</evidence>
<keyword evidence="3 10" id="KW-0813">Transport</keyword>
<dbReference type="Proteomes" id="UP000271426">
    <property type="component" value="Chromosome"/>
</dbReference>
<dbReference type="InterPro" id="IPR003439">
    <property type="entry name" value="ABC_transporter-like_ATP-bd"/>
</dbReference>
<keyword evidence="8 10" id="KW-0472">Membrane</keyword>
<dbReference type="NCBIfam" id="TIGR01166">
    <property type="entry name" value="cbiO"/>
    <property type="match status" value="1"/>
</dbReference>
<dbReference type="Pfam" id="PF00005">
    <property type="entry name" value="ABC_tran"/>
    <property type="match status" value="1"/>
</dbReference>
<dbReference type="GO" id="GO:0016887">
    <property type="term" value="F:ATP hydrolysis activity"/>
    <property type="evidence" value="ECO:0007669"/>
    <property type="project" value="InterPro"/>
</dbReference>
<comment type="similarity">
    <text evidence="2 10">Belongs to the ABC transporter superfamily.</text>
</comment>
<evidence type="ECO:0000313" key="12">
    <source>
        <dbReference type="EMBL" id="AZA09638.1"/>
    </source>
</evidence>
<evidence type="ECO:0000313" key="13">
    <source>
        <dbReference type="Proteomes" id="UP000271426"/>
    </source>
</evidence>
<comment type="subcellular location">
    <subcellularLocation>
        <location evidence="1 10">Cell membrane</location>
        <topology evidence="1 10">Peripheral membrane protein</topology>
    </subcellularLocation>
</comment>
<organism evidence="12 13">
    <name type="scientific">Corynebacterium pseudopelargi</name>
    <dbReference type="NCBI Taxonomy" id="2080757"/>
    <lineage>
        <taxon>Bacteria</taxon>
        <taxon>Bacillati</taxon>
        <taxon>Actinomycetota</taxon>
        <taxon>Actinomycetes</taxon>
        <taxon>Mycobacteriales</taxon>
        <taxon>Corynebacteriaceae</taxon>
        <taxon>Corynebacterium</taxon>
    </lineage>
</organism>
<dbReference type="PANTHER" id="PTHR43553">
    <property type="entry name" value="HEAVY METAL TRANSPORTER"/>
    <property type="match status" value="1"/>
</dbReference>
<feature type="domain" description="ABC transporter" evidence="11">
    <location>
        <begin position="5"/>
        <end position="238"/>
    </location>
</feature>
<accession>A0A3G6IY96</accession>
<evidence type="ECO:0000256" key="1">
    <source>
        <dbReference type="ARBA" id="ARBA00004202"/>
    </source>
</evidence>
<dbReference type="InterPro" id="IPR003593">
    <property type="entry name" value="AAA+_ATPase"/>
</dbReference>
<dbReference type="SUPFAM" id="SSF52540">
    <property type="entry name" value="P-loop containing nucleoside triphosphate hydrolases"/>
    <property type="match status" value="1"/>
</dbReference>
<dbReference type="AlphaFoldDB" id="A0A3G6IY96"/>
<dbReference type="CDD" id="cd03225">
    <property type="entry name" value="ABC_cobalt_CbiO_domain1"/>
    <property type="match status" value="1"/>
</dbReference>
<dbReference type="InterPro" id="IPR015856">
    <property type="entry name" value="ABC_transpr_CbiO/EcfA_su"/>
</dbReference>
<dbReference type="FunFam" id="3.40.50.300:FF:000224">
    <property type="entry name" value="Energy-coupling factor transporter ATP-binding protein EcfA"/>
    <property type="match status" value="1"/>
</dbReference>
<evidence type="ECO:0000256" key="9">
    <source>
        <dbReference type="ARBA" id="ARBA00025157"/>
    </source>
</evidence>
<dbReference type="EMBL" id="CP033898">
    <property type="protein sequence ID" value="AZA09638.1"/>
    <property type="molecule type" value="Genomic_DNA"/>
</dbReference>
<dbReference type="InterPro" id="IPR005876">
    <property type="entry name" value="Co_trans_ATP-bd"/>
</dbReference>